<dbReference type="InterPro" id="IPR000073">
    <property type="entry name" value="AB_hydrolase_1"/>
</dbReference>
<name>A0A7J7IRE6_9RHOD</name>
<dbReference type="GO" id="GO:0052689">
    <property type="term" value="F:carboxylic ester hydrolase activity"/>
    <property type="evidence" value="ECO:0007669"/>
    <property type="project" value="TreeGrafter"/>
</dbReference>
<evidence type="ECO:0000259" key="3">
    <source>
        <dbReference type="Pfam" id="PF00561"/>
    </source>
</evidence>
<evidence type="ECO:0000313" key="4">
    <source>
        <dbReference type="EMBL" id="KAF6005279.1"/>
    </source>
</evidence>
<reference evidence="4 5" key="1">
    <citation type="journal article" date="2020" name="J. Phycol.">
        <title>Comparative genome analysis reveals Cyanidiococcus gen. nov., a new extremophilic red algal genus sister to Cyanidioschyzon (Cyanidioschyzonaceae, Rhodophyta).</title>
        <authorList>
            <person name="Liu S.-L."/>
            <person name="Chiang Y.-R."/>
            <person name="Yoon H.S."/>
            <person name="Fu H.-Y."/>
        </authorList>
    </citation>
    <scope>NUCLEOTIDE SEQUENCE [LARGE SCALE GENOMIC DNA]</scope>
    <source>
        <strain evidence="4 5">THAL066</strain>
    </source>
</reference>
<dbReference type="SUPFAM" id="SSF53474">
    <property type="entry name" value="alpha/beta-Hydrolases"/>
    <property type="match status" value="1"/>
</dbReference>
<dbReference type="EMBL" id="VWRR01000001">
    <property type="protein sequence ID" value="KAF6005279.1"/>
    <property type="molecule type" value="Genomic_DNA"/>
</dbReference>
<proteinExistence type="inferred from homology"/>
<comment type="caution">
    <text evidence="4">The sequence shown here is derived from an EMBL/GenBank/DDBJ whole genome shotgun (WGS) entry which is preliminary data.</text>
</comment>
<feature type="domain" description="AB hydrolase-1" evidence="3">
    <location>
        <begin position="85"/>
        <end position="356"/>
    </location>
</feature>
<sequence length="386" mass="43031">MVFVRIALGSLRKSRFVSERRTWKAHQARGGALVSGCVRATPAALFNQTRGASGGLDRTLGAKAVRLDYVHIPSKDISEAARKSPPIIFLHGLLASWRTYRTLLQRRELAPDRDVYALDLRNHGTSPHDEDTSYDAMIRDVLAFMAAHAIDRACVMGHSMGGKLAMALALAHPHFVSELVVVDAAPVVYNERPKGLEHAQEDTPQAVVEALARLDPLPPHLRTRKDIDEALRHLGIRSHDVRQFALTNLVRTGDPSRPFSWRVNAPVLAKNINQIMEIPEWMQQPVAADSVFAGLTTNDREREASRFVYRGPGLFIRGSRSNYVRDSHWPIIQRLFPNASLVTIEDAGHWLQSEKPTEFIQVVNAFLDRCASAVSSSKVAERRPVS</sequence>
<comment type="similarity">
    <text evidence="1">Belongs to the AB hydrolase superfamily.</text>
</comment>
<dbReference type="Pfam" id="PF00561">
    <property type="entry name" value="Abhydrolase_1"/>
    <property type="match status" value="1"/>
</dbReference>
<evidence type="ECO:0000256" key="1">
    <source>
        <dbReference type="ARBA" id="ARBA00008645"/>
    </source>
</evidence>
<evidence type="ECO:0000313" key="5">
    <source>
        <dbReference type="Proteomes" id="UP000530660"/>
    </source>
</evidence>
<dbReference type="InterPro" id="IPR029058">
    <property type="entry name" value="AB_hydrolase_fold"/>
</dbReference>
<dbReference type="PANTHER" id="PTHR46118:SF4">
    <property type="entry name" value="PROTEIN ABHD11"/>
    <property type="match status" value="1"/>
</dbReference>
<dbReference type="OrthoDB" id="8119704at2759"/>
<evidence type="ECO:0000256" key="2">
    <source>
        <dbReference type="ARBA" id="ARBA00022801"/>
    </source>
</evidence>
<protein>
    <recommendedName>
        <fullName evidence="3">AB hydrolase-1 domain-containing protein</fullName>
    </recommendedName>
</protein>
<accession>A0A7J7IRE6</accession>
<gene>
    <name evidence="4" type="ORF">F1559_003881</name>
</gene>
<keyword evidence="2" id="KW-0378">Hydrolase</keyword>
<dbReference type="Gene3D" id="3.40.50.1820">
    <property type="entry name" value="alpha/beta hydrolase"/>
    <property type="match status" value="1"/>
</dbReference>
<dbReference type="Proteomes" id="UP000530660">
    <property type="component" value="Unassembled WGS sequence"/>
</dbReference>
<dbReference type="AlphaFoldDB" id="A0A7J7IRE6"/>
<dbReference type="PANTHER" id="PTHR46118">
    <property type="entry name" value="PROTEIN ABHD11"/>
    <property type="match status" value="1"/>
</dbReference>
<keyword evidence="5" id="KW-1185">Reference proteome</keyword>
<organism evidence="4 5">
    <name type="scientific">Cyanidiococcus yangmingshanensis</name>
    <dbReference type="NCBI Taxonomy" id="2690220"/>
    <lineage>
        <taxon>Eukaryota</taxon>
        <taxon>Rhodophyta</taxon>
        <taxon>Bangiophyceae</taxon>
        <taxon>Cyanidiales</taxon>
        <taxon>Cyanidiaceae</taxon>
        <taxon>Cyanidiococcus</taxon>
    </lineage>
</organism>